<dbReference type="RefSeq" id="WP_076162539.1">
    <property type="nucleotide sequence ID" value="NZ_JBEZVB010000026.1"/>
</dbReference>
<name>A0A1R0KRR9_9PSEU</name>
<evidence type="ECO:0000313" key="2">
    <source>
        <dbReference type="Proteomes" id="UP000187486"/>
    </source>
</evidence>
<sequence>MNASWSQQRERHQALLADDGGGQRLFIDGLPASKWTLTYQEADGLGEDGRWSATACADGSKVGDYHRRDAGGSRAIVVT</sequence>
<protein>
    <submittedName>
        <fullName evidence="1">Uncharacterized protein</fullName>
    </submittedName>
</protein>
<gene>
    <name evidence="1" type="ORF">BS329_18845</name>
</gene>
<dbReference type="STRING" id="76021.BS329_18845"/>
<accession>A0A1R0KRR9</accession>
<proteinExistence type="predicted"/>
<dbReference type="AlphaFoldDB" id="A0A1R0KRR9"/>
<keyword evidence="2" id="KW-1185">Reference proteome</keyword>
<evidence type="ECO:0000313" key="1">
    <source>
        <dbReference type="EMBL" id="OLZ50492.1"/>
    </source>
</evidence>
<reference evidence="1 2" key="1">
    <citation type="submission" date="2016-01" db="EMBL/GenBank/DDBJ databases">
        <title>Amycolatopsis coloradensis genome sequencing and assembly.</title>
        <authorList>
            <person name="Mayilraj S."/>
        </authorList>
    </citation>
    <scope>NUCLEOTIDE SEQUENCE [LARGE SCALE GENOMIC DNA]</scope>
    <source>
        <strain evidence="1 2">DSM 44225</strain>
    </source>
</reference>
<comment type="caution">
    <text evidence="1">The sequence shown here is derived from an EMBL/GenBank/DDBJ whole genome shotgun (WGS) entry which is preliminary data.</text>
</comment>
<organism evidence="1 2">
    <name type="scientific">Amycolatopsis coloradensis</name>
    <dbReference type="NCBI Taxonomy" id="76021"/>
    <lineage>
        <taxon>Bacteria</taxon>
        <taxon>Bacillati</taxon>
        <taxon>Actinomycetota</taxon>
        <taxon>Actinomycetes</taxon>
        <taxon>Pseudonocardiales</taxon>
        <taxon>Pseudonocardiaceae</taxon>
        <taxon>Amycolatopsis</taxon>
    </lineage>
</organism>
<dbReference type="EMBL" id="MQUQ01000010">
    <property type="protein sequence ID" value="OLZ50492.1"/>
    <property type="molecule type" value="Genomic_DNA"/>
</dbReference>
<dbReference type="Proteomes" id="UP000187486">
    <property type="component" value="Unassembled WGS sequence"/>
</dbReference>